<dbReference type="KEGG" id="apai:APAC_2410"/>
<keyword evidence="3" id="KW-0804">Transcription</keyword>
<protein>
    <recommendedName>
        <fullName evidence="4">Peptidase S24/S26A/S26B/S26C domain-containing protein</fullName>
    </recommendedName>
</protein>
<dbReference type="Gene3D" id="2.10.109.10">
    <property type="entry name" value="Umud Fragment, subunit A"/>
    <property type="match status" value="1"/>
</dbReference>
<evidence type="ECO:0000259" key="4">
    <source>
        <dbReference type="Pfam" id="PF00717"/>
    </source>
</evidence>
<evidence type="ECO:0000313" key="6">
    <source>
        <dbReference type="Proteomes" id="UP000322726"/>
    </source>
</evidence>
<dbReference type="Proteomes" id="UP000322726">
    <property type="component" value="Chromosome"/>
</dbReference>
<keyword evidence="2" id="KW-0238">DNA-binding</keyword>
<accession>A0A5C2HF54</accession>
<dbReference type="CDD" id="cd06529">
    <property type="entry name" value="S24_LexA-like"/>
    <property type="match status" value="1"/>
</dbReference>
<evidence type="ECO:0000256" key="1">
    <source>
        <dbReference type="ARBA" id="ARBA00023015"/>
    </source>
</evidence>
<dbReference type="InterPro" id="IPR015927">
    <property type="entry name" value="Peptidase_S24_S26A/B/C"/>
</dbReference>
<organism evidence="5 6">
    <name type="scientific">Malaciobacter pacificus</name>
    <dbReference type="NCBI Taxonomy" id="1080223"/>
    <lineage>
        <taxon>Bacteria</taxon>
        <taxon>Pseudomonadati</taxon>
        <taxon>Campylobacterota</taxon>
        <taxon>Epsilonproteobacteria</taxon>
        <taxon>Campylobacterales</taxon>
        <taxon>Arcobacteraceae</taxon>
        <taxon>Malaciobacter</taxon>
    </lineage>
</organism>
<dbReference type="RefSeq" id="WP_130234354.1">
    <property type="nucleotide sequence ID" value="NZ_BMEF01000023.1"/>
</dbReference>
<evidence type="ECO:0000313" key="5">
    <source>
        <dbReference type="EMBL" id="QEP35464.1"/>
    </source>
</evidence>
<gene>
    <name evidence="5" type="ORF">APAC_2410</name>
</gene>
<dbReference type="InterPro" id="IPR036286">
    <property type="entry name" value="LexA/Signal_pep-like_sf"/>
</dbReference>
<name>A0A5C2HF54_9BACT</name>
<dbReference type="GO" id="GO:0003677">
    <property type="term" value="F:DNA binding"/>
    <property type="evidence" value="ECO:0007669"/>
    <property type="project" value="UniProtKB-KW"/>
</dbReference>
<reference evidence="5" key="2">
    <citation type="submission" date="2019-09" db="EMBL/GenBank/DDBJ databases">
        <title>Taxonomic note: a critical rebuttal of the proposed division of the genus Arcobacter into six genera, emended descriptions of Arcobacter anaerophilus and the genus Arcobacter, and an assessment of genus-level boundaries for Epsilonproteobacteria using in silico genomic comparator tools.</title>
        <authorList>
            <person name="On S.L.W."/>
            <person name="Miller W.G."/>
            <person name="Biggs P."/>
            <person name="Cornelius A."/>
            <person name="Vandamme P."/>
        </authorList>
    </citation>
    <scope>NUCLEOTIDE SEQUENCE [LARGE SCALE GENOMIC DNA]</scope>
    <source>
        <strain evidence="5">LMG 26638</strain>
    </source>
</reference>
<dbReference type="AlphaFoldDB" id="A0A5C2HF54"/>
<evidence type="ECO:0000256" key="3">
    <source>
        <dbReference type="ARBA" id="ARBA00023163"/>
    </source>
</evidence>
<dbReference type="Pfam" id="PF00717">
    <property type="entry name" value="Peptidase_S24"/>
    <property type="match status" value="1"/>
</dbReference>
<proteinExistence type="predicted"/>
<evidence type="ECO:0000256" key="2">
    <source>
        <dbReference type="ARBA" id="ARBA00023125"/>
    </source>
</evidence>
<sequence length="124" mass="14594">MSLISLDYSEIINENVVDKKLEFSKYLLKEPYSLESLFVSKVEGKSMEPVINDESLVVADLKQNKFIDESIFLVYYENRMWIKKSKIIDGKEHFVSINKDYSHLVYKKDDVRIIAKVLLTFTNF</sequence>
<feature type="domain" description="Peptidase S24/S26A/S26B/S26C" evidence="4">
    <location>
        <begin position="13"/>
        <end position="117"/>
    </location>
</feature>
<dbReference type="OrthoDB" id="5344139at2"/>
<dbReference type="InterPro" id="IPR039418">
    <property type="entry name" value="LexA-like"/>
</dbReference>
<dbReference type="PANTHER" id="PTHR40661">
    <property type="match status" value="1"/>
</dbReference>
<keyword evidence="1" id="KW-0805">Transcription regulation</keyword>
<reference evidence="5" key="1">
    <citation type="submission" date="2019-09" db="EMBL/GenBank/DDBJ databases">
        <title>Complete genome sequencing of four Arcobacter species reveals a diverse suite of mobile elements.</title>
        <authorList>
            <person name="Miller W.G."/>
            <person name="Yee E."/>
            <person name="Bono J.L."/>
        </authorList>
    </citation>
    <scope>NUCLEOTIDE SEQUENCE [LARGE SCALE GENOMIC DNA]</scope>
    <source>
        <strain evidence="5">LMG 26638</strain>
    </source>
</reference>
<dbReference type="EMBL" id="CP035928">
    <property type="protein sequence ID" value="QEP35464.1"/>
    <property type="molecule type" value="Genomic_DNA"/>
</dbReference>
<keyword evidence="6" id="KW-1185">Reference proteome</keyword>
<dbReference type="PANTHER" id="PTHR40661:SF3">
    <property type="entry name" value="FELS-1 PROPHAGE TRANSCRIPTIONAL REGULATOR"/>
    <property type="match status" value="1"/>
</dbReference>
<dbReference type="SUPFAM" id="SSF51306">
    <property type="entry name" value="LexA/Signal peptidase"/>
    <property type="match status" value="1"/>
</dbReference>